<evidence type="ECO:0000313" key="8">
    <source>
        <dbReference type="Proteomes" id="UP000186112"/>
    </source>
</evidence>
<dbReference type="PROSITE" id="PS00094">
    <property type="entry name" value="C5_MTASE_1"/>
    <property type="match status" value="1"/>
</dbReference>
<proteinExistence type="inferred from homology"/>
<dbReference type="RefSeq" id="WP_075724594.1">
    <property type="nucleotide sequence ID" value="NZ_LTDM01000005.1"/>
</dbReference>
<dbReference type="InterPro" id="IPR050750">
    <property type="entry name" value="C5-MTase"/>
</dbReference>
<evidence type="ECO:0000313" key="7">
    <source>
        <dbReference type="EMBL" id="OLS03536.1"/>
    </source>
</evidence>
<dbReference type="GO" id="GO:0009307">
    <property type="term" value="P:DNA restriction-modification system"/>
    <property type="evidence" value="ECO:0007669"/>
    <property type="project" value="UniProtKB-KW"/>
</dbReference>
<dbReference type="PRINTS" id="PR00105">
    <property type="entry name" value="C5METTRFRASE"/>
</dbReference>
<keyword evidence="3 6" id="KW-0808">Transferase</keyword>
<dbReference type="Proteomes" id="UP000186112">
    <property type="component" value="Unassembled WGS sequence"/>
</dbReference>
<protein>
    <recommendedName>
        <fullName evidence="1">DNA (cytosine-5-)-methyltransferase</fullName>
        <ecNumber evidence="1">2.1.1.37</ecNumber>
    </recommendedName>
</protein>
<comment type="caution">
    <text evidence="7">The sequence shown here is derived from an EMBL/GenBank/DDBJ whole genome shotgun (WGS) entry which is preliminary data.</text>
</comment>
<evidence type="ECO:0000256" key="2">
    <source>
        <dbReference type="ARBA" id="ARBA00022603"/>
    </source>
</evidence>
<evidence type="ECO:0000256" key="4">
    <source>
        <dbReference type="ARBA" id="ARBA00022691"/>
    </source>
</evidence>
<evidence type="ECO:0000256" key="1">
    <source>
        <dbReference type="ARBA" id="ARBA00011975"/>
    </source>
</evidence>
<keyword evidence="5" id="KW-0680">Restriction system</keyword>
<keyword evidence="4 6" id="KW-0949">S-adenosyl-L-methionine</keyword>
<evidence type="ECO:0000256" key="3">
    <source>
        <dbReference type="ARBA" id="ARBA00022679"/>
    </source>
</evidence>
<dbReference type="GO" id="GO:0003886">
    <property type="term" value="F:DNA (cytosine-5-)-methyltransferase activity"/>
    <property type="evidence" value="ECO:0007669"/>
    <property type="project" value="UniProtKB-EC"/>
</dbReference>
<dbReference type="GO" id="GO:0032259">
    <property type="term" value="P:methylation"/>
    <property type="evidence" value="ECO:0007669"/>
    <property type="project" value="UniProtKB-KW"/>
</dbReference>
<name>A0A1U7M8C4_TISCR</name>
<dbReference type="OrthoDB" id="9813719at2"/>
<gene>
    <name evidence="7" type="primary">banIM</name>
    <name evidence="7" type="ORF">TICRE_03930</name>
</gene>
<accession>A0A1U7M8C4</accession>
<evidence type="ECO:0000256" key="6">
    <source>
        <dbReference type="PROSITE-ProRule" id="PRU01016"/>
    </source>
</evidence>
<organism evidence="7 8">
    <name type="scientific">Tissierella creatinophila DSM 6911</name>
    <dbReference type="NCBI Taxonomy" id="1123403"/>
    <lineage>
        <taxon>Bacteria</taxon>
        <taxon>Bacillati</taxon>
        <taxon>Bacillota</taxon>
        <taxon>Tissierellia</taxon>
        <taxon>Tissierellales</taxon>
        <taxon>Tissierellaceae</taxon>
        <taxon>Tissierella</taxon>
    </lineage>
</organism>
<comment type="similarity">
    <text evidence="6">Belongs to the class I-like SAM-binding methyltransferase superfamily. C5-methyltransferase family.</text>
</comment>
<keyword evidence="8" id="KW-1185">Reference proteome</keyword>
<dbReference type="Pfam" id="PF00145">
    <property type="entry name" value="DNA_methylase"/>
    <property type="match status" value="2"/>
</dbReference>
<dbReference type="PANTHER" id="PTHR46098:SF1">
    <property type="entry name" value="TRNA (CYTOSINE(38)-C(5))-METHYLTRANSFERASE"/>
    <property type="match status" value="1"/>
</dbReference>
<dbReference type="Gene3D" id="3.40.50.150">
    <property type="entry name" value="Vaccinia Virus protein VP39"/>
    <property type="match status" value="1"/>
</dbReference>
<dbReference type="EC" id="2.1.1.37" evidence="1"/>
<feature type="active site" evidence="6">
    <location>
        <position position="72"/>
    </location>
</feature>
<keyword evidence="2 6" id="KW-0489">Methyltransferase</keyword>
<reference evidence="7 8" key="1">
    <citation type="submission" date="2016-02" db="EMBL/GenBank/DDBJ databases">
        <title>Genome sequence of Tissierella creatinophila DSM 6911.</title>
        <authorList>
            <person name="Poehlein A."/>
            <person name="Daniel R."/>
        </authorList>
    </citation>
    <scope>NUCLEOTIDE SEQUENCE [LARGE SCALE GENOMIC DNA]</scope>
    <source>
        <strain evidence="7 8">DSM 6911</strain>
    </source>
</reference>
<evidence type="ECO:0000256" key="5">
    <source>
        <dbReference type="ARBA" id="ARBA00022747"/>
    </source>
</evidence>
<dbReference type="InterPro" id="IPR001525">
    <property type="entry name" value="C5_MeTfrase"/>
</dbReference>
<dbReference type="PANTHER" id="PTHR46098">
    <property type="entry name" value="TRNA (CYTOSINE(38)-C(5))-METHYLTRANSFERASE"/>
    <property type="match status" value="1"/>
</dbReference>
<dbReference type="InterPro" id="IPR029063">
    <property type="entry name" value="SAM-dependent_MTases_sf"/>
</dbReference>
<dbReference type="PROSITE" id="PS51679">
    <property type="entry name" value="SAM_MT_C5"/>
    <property type="match status" value="1"/>
</dbReference>
<dbReference type="SUPFAM" id="SSF53335">
    <property type="entry name" value="S-adenosyl-L-methionine-dependent methyltransferases"/>
    <property type="match status" value="1"/>
</dbReference>
<sequence length="453" mass="50092">MLTLGSLFDGIGGFPLAGLYNGIIPIWASEIETFPIRVTKVRFPNMIHLGDITKLKGEELPSVDLITGGSPCQDLSVAGERAGLAGERSGLFMEQIRITKEMRWRDGEGRKANHLIRPRYFLWENVPGAFSSAGGEDLRAVLEETAKIADSRISIPRPPKGIWKSVGTILGDEFSIAWRVLDAQYWGVPQRRKRIFLVADLGGHTAAKILFEQEGLFGDIEKIQGKRKGTASTTQKSINDSSWNRSRSVEPIICLNDQGGERMDLTENITGTLRAGMVGNLPIVLNHDCMDKIYKHPQELFENHGKDCRYNGPLTVAPTISASYGTGGNNVPLVSNKIDNKGYCISANIIGRQDHNGGNGCGFQEDVSYTLTTTDIHAVYNPLKTYENNLVRRLTPLECERLQGFPDGWTNIEKASDSARYKALGNSVAIPCVDFIMRGIAYFLRKEKEEGDE</sequence>
<dbReference type="EMBL" id="LTDM01000005">
    <property type="protein sequence ID" value="OLS03536.1"/>
    <property type="molecule type" value="Genomic_DNA"/>
</dbReference>
<dbReference type="InterPro" id="IPR018117">
    <property type="entry name" value="C5_DNA_meth_AS"/>
</dbReference>
<dbReference type="Gene3D" id="3.90.120.10">
    <property type="entry name" value="DNA Methylase, subunit A, domain 2"/>
    <property type="match status" value="1"/>
</dbReference>
<dbReference type="REBASE" id="193703">
    <property type="entry name" value="M.Tcr6911ORF3930P"/>
</dbReference>
<dbReference type="AlphaFoldDB" id="A0A1U7M8C4"/>